<proteinExistence type="inferred from homology"/>
<dbReference type="EMBL" id="KY041980">
    <property type="protein sequence ID" value="APC93958.1"/>
    <property type="molecule type" value="Genomic_DNA"/>
</dbReference>
<comment type="catalytic activity">
    <reaction evidence="6">
        <text>an N(4)-(oligosaccharide-(1-&gt;3)-[oligosaccharide-(1-&gt;6)]-beta-D-Man-(1-&gt;4)-beta-D-GlcNAc-(1-&gt;4)-alpha-D-GlcNAc)-L-asparaginyl-[protein] + H2O = an oligosaccharide-(1-&gt;3)-[oligosaccharide-(1-&gt;6)]-beta-D-Man-(1-&gt;4)-D-GlcNAc + N(4)-(N-acetyl-beta-D-glucosaminyl)-L-asparaginyl-[protein]</text>
        <dbReference type="Rhea" id="RHEA:73067"/>
        <dbReference type="Rhea" id="RHEA-COMP:12603"/>
        <dbReference type="Rhea" id="RHEA-COMP:18176"/>
        <dbReference type="ChEBI" id="CHEBI:15377"/>
        <dbReference type="ChEBI" id="CHEBI:132248"/>
        <dbReference type="ChEBI" id="CHEBI:192714"/>
        <dbReference type="ChEBI" id="CHEBI:192715"/>
        <dbReference type="EC" id="3.2.1.96"/>
    </reaction>
</comment>
<dbReference type="GeneID" id="93973774"/>
<evidence type="ECO:0000256" key="2">
    <source>
        <dbReference type="ARBA" id="ARBA00012566"/>
    </source>
</evidence>
<feature type="signal peptide" evidence="7">
    <location>
        <begin position="1"/>
        <end position="31"/>
    </location>
</feature>
<organism evidence="9">
    <name type="scientific">Corynebacterium pseudotuberculosis</name>
    <dbReference type="NCBI Taxonomy" id="1719"/>
    <lineage>
        <taxon>Bacteria</taxon>
        <taxon>Bacillati</taxon>
        <taxon>Actinomycetota</taxon>
        <taxon>Actinomycetes</taxon>
        <taxon>Mycobacteriales</taxon>
        <taxon>Corynebacteriaceae</taxon>
        <taxon>Corynebacterium</taxon>
    </lineage>
</organism>
<evidence type="ECO:0000256" key="6">
    <source>
        <dbReference type="ARBA" id="ARBA00034414"/>
    </source>
</evidence>
<feature type="chain" id="PRO_5030030281" description="mannosyl-glycoprotein endo-beta-N-acetylglucosaminidase" evidence="7">
    <location>
        <begin position="32"/>
        <end position="379"/>
    </location>
</feature>
<evidence type="ECO:0000256" key="3">
    <source>
        <dbReference type="ARBA" id="ARBA00022729"/>
    </source>
</evidence>
<evidence type="ECO:0000256" key="4">
    <source>
        <dbReference type="ARBA" id="ARBA00022801"/>
    </source>
</evidence>
<evidence type="ECO:0000256" key="5">
    <source>
        <dbReference type="ARBA" id="ARBA00023295"/>
    </source>
</evidence>
<dbReference type="GO" id="GO:0033925">
    <property type="term" value="F:mannosyl-glycoprotein endo-beta-N-acetylglucosaminidase activity"/>
    <property type="evidence" value="ECO:0007669"/>
    <property type="project" value="UniProtKB-EC"/>
</dbReference>
<protein>
    <recommendedName>
        <fullName evidence="2">mannosyl-glycoprotein endo-beta-N-acetylglucosaminidase</fullName>
        <ecNumber evidence="2">3.2.1.96</ecNumber>
    </recommendedName>
</protein>
<dbReference type="InterPro" id="IPR017853">
    <property type="entry name" value="GH"/>
</dbReference>
<sequence length="379" mass="42917">MHNSPRSVSRLITVGITSALFASTFSAVASAESATLSKEPLKASPGRADTVGVQTTCNAKPIFFGYYRTWRDKAIQLKDDDPWKDKLQVKLTDIPEHVNMVSLFPVEDNQKSDQQFWETFHREYQPELKKRGTRVVRTVGAQLLLNKIKDKNLYGKHVEDDYKYREIARDVYNEYVVKHNLDGLDVDMELRQVEKQLNLKWQLRKIMGAFSELMGPKAPANEGKKPDHEGYKYLIYDTFDNAQTSQVGLVADLVDYVLAQTYKKDTKESVTQVWNGFRDKINSCQFMAGYAHPEENDTNRFLTAVGEVNKSGAMQVAEWKPEGGEKGGTFAYALDRDGRTYDGDDFTTLKPTDFAFTKRAIELTTGESSTDLGKPTGSR</sequence>
<dbReference type="EC" id="3.2.1.96" evidence="2"/>
<dbReference type="InterPro" id="IPR057016">
    <property type="entry name" value="EndoS_F2-like_TIM-barrel"/>
</dbReference>
<name>A0A1J0KIS5_CORPS</name>
<keyword evidence="4" id="KW-0378">Hydrolase</keyword>
<dbReference type="Gene3D" id="3.20.20.80">
    <property type="entry name" value="Glycosidases"/>
    <property type="match status" value="1"/>
</dbReference>
<evidence type="ECO:0000259" key="8">
    <source>
        <dbReference type="Pfam" id="PF23916"/>
    </source>
</evidence>
<dbReference type="RefSeq" id="WP_014522771.1">
    <property type="nucleotide sequence ID" value="NZ_CP021251.1"/>
</dbReference>
<reference evidence="9" key="1">
    <citation type="journal article" date="2016" name="BMC Microbiol.">
        <title>CP40 from Corynebacterium pseudotuberculosis is an endo-?-N-acetylglucosaminidase.</title>
        <authorList>
            <person name="Shadnezhad A."/>
            <person name="Naegeli A."/>
            <person name="Collin M."/>
        </authorList>
    </citation>
    <scope>NUCLEOTIDE SEQUENCE</scope>
    <source>
        <strain evidence="9">DSM 20689</strain>
    </source>
</reference>
<dbReference type="Pfam" id="PF23916">
    <property type="entry name" value="TIM-barrel_EndoS"/>
    <property type="match status" value="1"/>
</dbReference>
<feature type="domain" description="Endo-beta-N-acetylglucosaminidase EndoS/F2-like TIM-barrel" evidence="8">
    <location>
        <begin position="65"/>
        <end position="331"/>
    </location>
</feature>
<evidence type="ECO:0000256" key="7">
    <source>
        <dbReference type="SAM" id="SignalP"/>
    </source>
</evidence>
<accession>A0A1J0KIS5</accession>
<keyword evidence="3 7" id="KW-0732">Signal</keyword>
<comment type="similarity">
    <text evidence="1">Belongs to the glycosyl hydrolase 18 family.</text>
</comment>
<dbReference type="SUPFAM" id="SSF51445">
    <property type="entry name" value="(Trans)glycosidases"/>
    <property type="match status" value="1"/>
</dbReference>
<evidence type="ECO:0000256" key="1">
    <source>
        <dbReference type="ARBA" id="ARBA00009336"/>
    </source>
</evidence>
<evidence type="ECO:0000313" key="9">
    <source>
        <dbReference type="EMBL" id="APC93958.1"/>
    </source>
</evidence>
<dbReference type="AlphaFoldDB" id="A0A1J0KIS5"/>
<keyword evidence="5 9" id="KW-0326">Glycosidase</keyword>
<gene>
    <name evidence="9" type="primary">cp40</name>
</gene>
<dbReference type="CDD" id="cd06542">
    <property type="entry name" value="GH18_EndoS-like"/>
    <property type="match status" value="1"/>
</dbReference>